<evidence type="ECO:0000259" key="1">
    <source>
        <dbReference type="PROSITE" id="PS51186"/>
    </source>
</evidence>
<dbReference type="EMBL" id="CP163445">
    <property type="protein sequence ID" value="XDQ81528.1"/>
    <property type="molecule type" value="Genomic_DNA"/>
</dbReference>
<feature type="domain" description="N-acetyltransferase" evidence="1">
    <location>
        <begin position="14"/>
        <end position="179"/>
    </location>
</feature>
<name>A0AB39TQI2_9ACTN</name>
<dbReference type="Gene3D" id="3.40.630.30">
    <property type="match status" value="1"/>
</dbReference>
<dbReference type="AlphaFoldDB" id="A0AB39TQI2"/>
<reference evidence="2" key="1">
    <citation type="submission" date="2024-07" db="EMBL/GenBank/DDBJ databases">
        <authorList>
            <person name="Yu S.T."/>
        </authorList>
    </citation>
    <scope>NUCLEOTIDE SEQUENCE</scope>
    <source>
        <strain evidence="2">Y1</strain>
    </source>
</reference>
<dbReference type="GO" id="GO:0016747">
    <property type="term" value="F:acyltransferase activity, transferring groups other than amino-acyl groups"/>
    <property type="evidence" value="ECO:0007669"/>
    <property type="project" value="InterPro"/>
</dbReference>
<organism evidence="2">
    <name type="scientific">Streptomyces sp. Y1</name>
    <dbReference type="NCBI Taxonomy" id="3238634"/>
    <lineage>
        <taxon>Bacteria</taxon>
        <taxon>Bacillati</taxon>
        <taxon>Actinomycetota</taxon>
        <taxon>Actinomycetes</taxon>
        <taxon>Kitasatosporales</taxon>
        <taxon>Streptomycetaceae</taxon>
        <taxon>Streptomyces</taxon>
    </lineage>
</organism>
<sequence>MDAATLTVTYYRAEDFEQIAPQLIEVYAEVYEREAADDPFFTVERFTERLRAHASRPRWGCAFGDVDGEPVGYAYGFARTASYDWHGLITPAPADQLVETDTRTFALCEVMVRAPWRGTGIAHTLHEELMSHRVEERSHLLVEQEHPRVRALYERWGYVPMGVMQPYPDSPRYDSLIRPLV</sequence>
<dbReference type="InterPro" id="IPR016181">
    <property type="entry name" value="Acyl_CoA_acyltransferase"/>
</dbReference>
<accession>A0AB39TQI2</accession>
<dbReference type="SUPFAM" id="SSF55729">
    <property type="entry name" value="Acyl-CoA N-acyltransferases (Nat)"/>
    <property type="match status" value="1"/>
</dbReference>
<dbReference type="RefSeq" id="WP_052707735.1">
    <property type="nucleotide sequence ID" value="NZ_CP163445.1"/>
</dbReference>
<gene>
    <name evidence="2" type="ORF">AB2U05_25190</name>
</gene>
<protein>
    <submittedName>
        <fullName evidence="2">N-acetyltransferase family protein</fullName>
    </submittedName>
</protein>
<proteinExistence type="predicted"/>
<dbReference type="InterPro" id="IPR000182">
    <property type="entry name" value="GNAT_dom"/>
</dbReference>
<dbReference type="PROSITE" id="PS51186">
    <property type="entry name" value="GNAT"/>
    <property type="match status" value="1"/>
</dbReference>
<evidence type="ECO:0000313" key="2">
    <source>
        <dbReference type="EMBL" id="XDQ81528.1"/>
    </source>
</evidence>
<dbReference type="Pfam" id="PF00583">
    <property type="entry name" value="Acetyltransf_1"/>
    <property type="match status" value="1"/>
</dbReference>